<evidence type="ECO:0000259" key="2">
    <source>
        <dbReference type="Pfam" id="PF14379"/>
    </source>
</evidence>
<accession>A0A8T2AV50</accession>
<dbReference type="InterPro" id="IPR025756">
    <property type="entry name" value="Myb_CC_LHEQLE"/>
</dbReference>
<proteinExistence type="predicted"/>
<comment type="caution">
    <text evidence="3">The sequence shown here is derived from an EMBL/GenBank/DDBJ whole genome shotgun (WGS) entry which is preliminary data.</text>
</comment>
<dbReference type="PANTHER" id="PTHR31499">
    <property type="entry name" value="MYB FAMILY TRANSCRIPTION FACTOR PHL11"/>
    <property type="match status" value="1"/>
</dbReference>
<dbReference type="InterPro" id="IPR046955">
    <property type="entry name" value="PHR1-like"/>
</dbReference>
<evidence type="ECO:0000256" key="1">
    <source>
        <dbReference type="SAM" id="MobiDB-lite"/>
    </source>
</evidence>
<name>A0A8T2AV50_9BRAS</name>
<sequence length="89" mass="10162">MQELHIGPIDSSCVGESQDTGSSSTSSLRMAQQEYGYLLICFCARGGYQVAEALRAQMEVQRRLHEQLEVQRRLQLRIEAQEKYLQSIL</sequence>
<reference evidence="3 4" key="1">
    <citation type="submission" date="2020-12" db="EMBL/GenBank/DDBJ databases">
        <title>Concerted genomic and epigenomic changes stabilize Arabidopsis allopolyploids.</title>
        <authorList>
            <person name="Chen Z."/>
        </authorList>
    </citation>
    <scope>NUCLEOTIDE SEQUENCE [LARGE SCALE GENOMIC DNA]</scope>
    <source>
        <strain evidence="3">Allo738</strain>
        <tissue evidence="3">Leaf</tissue>
    </source>
</reference>
<evidence type="ECO:0000313" key="4">
    <source>
        <dbReference type="Proteomes" id="UP000694240"/>
    </source>
</evidence>
<dbReference type="GO" id="GO:0003700">
    <property type="term" value="F:DNA-binding transcription factor activity"/>
    <property type="evidence" value="ECO:0007669"/>
    <property type="project" value="InterPro"/>
</dbReference>
<feature type="region of interest" description="Disordered" evidence="1">
    <location>
        <begin position="1"/>
        <end position="26"/>
    </location>
</feature>
<evidence type="ECO:0000313" key="3">
    <source>
        <dbReference type="EMBL" id="KAG7578520.1"/>
    </source>
</evidence>
<dbReference type="PANTHER" id="PTHR31499:SF6">
    <property type="entry name" value="PROTEIN PHR1-LIKE 2"/>
    <property type="match status" value="1"/>
</dbReference>
<feature type="non-terminal residue" evidence="3">
    <location>
        <position position="89"/>
    </location>
</feature>
<dbReference type="EMBL" id="JAEFBK010000008">
    <property type="protein sequence ID" value="KAG7578520.1"/>
    <property type="molecule type" value="Genomic_DNA"/>
</dbReference>
<protein>
    <submittedName>
        <fullName evidence="3">MYB-CC type transcription factor LHEQLE-containing domain</fullName>
    </submittedName>
</protein>
<keyword evidence="4" id="KW-1185">Reference proteome</keyword>
<dbReference type="Proteomes" id="UP000694240">
    <property type="component" value="Chromosome 8"/>
</dbReference>
<feature type="domain" description="MYB-CC type transcription factor LHEQLE-containing" evidence="2">
    <location>
        <begin position="49"/>
        <end position="89"/>
    </location>
</feature>
<organism evidence="3 4">
    <name type="scientific">Arabidopsis thaliana x Arabidopsis arenosa</name>
    <dbReference type="NCBI Taxonomy" id="1240361"/>
    <lineage>
        <taxon>Eukaryota</taxon>
        <taxon>Viridiplantae</taxon>
        <taxon>Streptophyta</taxon>
        <taxon>Embryophyta</taxon>
        <taxon>Tracheophyta</taxon>
        <taxon>Spermatophyta</taxon>
        <taxon>Magnoliopsida</taxon>
        <taxon>eudicotyledons</taxon>
        <taxon>Gunneridae</taxon>
        <taxon>Pentapetalae</taxon>
        <taxon>rosids</taxon>
        <taxon>malvids</taxon>
        <taxon>Brassicales</taxon>
        <taxon>Brassicaceae</taxon>
        <taxon>Camelineae</taxon>
        <taxon>Arabidopsis</taxon>
    </lineage>
</organism>
<dbReference type="AlphaFoldDB" id="A0A8T2AV50"/>
<gene>
    <name evidence="3" type="ORF">ISN45_Aa03g027040</name>
</gene>
<dbReference type="Pfam" id="PF14379">
    <property type="entry name" value="Myb_CC_LHEQLE"/>
    <property type="match status" value="1"/>
</dbReference>